<dbReference type="Pfam" id="PF07519">
    <property type="entry name" value="Tannase"/>
    <property type="match status" value="1"/>
</dbReference>
<evidence type="ECO:0000256" key="8">
    <source>
        <dbReference type="SAM" id="SignalP"/>
    </source>
</evidence>
<keyword evidence="2" id="KW-0719">Serine esterase</keyword>
<name>A0A2U1CK61_9BURK</name>
<proteinExistence type="inferred from homology"/>
<keyword evidence="4 8" id="KW-0732">Signal</keyword>
<dbReference type="PANTHER" id="PTHR33938:SF15">
    <property type="entry name" value="FERULOYL ESTERASE B-RELATED"/>
    <property type="match status" value="1"/>
</dbReference>
<dbReference type="SUPFAM" id="SSF53474">
    <property type="entry name" value="alpha/beta-Hydrolases"/>
    <property type="match status" value="1"/>
</dbReference>
<accession>A0A2U1CK61</accession>
<keyword evidence="7" id="KW-1015">Disulfide bond</keyword>
<keyword evidence="5" id="KW-0378">Hydrolase</keyword>
<evidence type="ECO:0000313" key="10">
    <source>
        <dbReference type="Proteomes" id="UP000246145"/>
    </source>
</evidence>
<sequence length="594" mass="62848">MKRHIALSALAISGTALLAACGSDSSPSKDPVPPPTLSCDDSIKEHFKPDELTTVVQVKSFKAGEPLTLGQADGRTPNAENDVCLVKLNVGPGNPGPEDAPSTSAGIGIEVWLPTKPEQWNGRLRAIGGGGWAGGPHGSTEAIGDASAGATAALAGEVTATTDTGHSILGSGSFAMLPDGTINTVLWKDFAERAIHQTAVKSKALAEAYYGKMPEYAYWTGASTGGRQGLKFAQVNPEDFDGILAGYPAINWSKFITTELYPQIVVQRDLGGNHLSNEQLDAASNAAIAACDLVGGEHLGYISDPASCTYDPTQDLDLLCTTDGGNNGGSACLTTAQALAVNKFWYGQTADGSVPAPDADNGMSDTLATNHKWYGLTRGSTLTALAGEQPFPIAVDQVTLELQDPTYASPSFKNATGDGQDKWKTLSYAQLADAWDRGVQLQSEFANINTDNPDLSVFRDAGGKMITYYGLADQLIPPQGTLHYYRRVTEQMGGLAATQEFYRLYFVPGMGHGLYNGTSNPLANPPLPTMDQLYKLLTDWVEQGTAPAERVDISTQATDMFPEIKSRPICLHPLKAKFVGGDPKIASSYECAAS</sequence>
<dbReference type="InterPro" id="IPR029058">
    <property type="entry name" value="AB_hydrolase_fold"/>
</dbReference>
<evidence type="ECO:0000256" key="7">
    <source>
        <dbReference type="ARBA" id="ARBA00023157"/>
    </source>
</evidence>
<dbReference type="PANTHER" id="PTHR33938">
    <property type="entry name" value="FERULOYL ESTERASE B-RELATED"/>
    <property type="match status" value="1"/>
</dbReference>
<feature type="chain" id="PRO_5015775533" evidence="8">
    <location>
        <begin position="20"/>
        <end position="594"/>
    </location>
</feature>
<reference evidence="9 10" key="1">
    <citation type="submission" date="2018-04" db="EMBL/GenBank/DDBJ databases">
        <title>Genomic Encyclopedia of Type Strains, Phase IV (KMG-IV): sequencing the most valuable type-strain genomes for metagenomic binning, comparative biology and taxonomic classification.</title>
        <authorList>
            <person name="Goeker M."/>
        </authorList>
    </citation>
    <scope>NUCLEOTIDE SEQUENCE [LARGE SCALE GENOMIC DNA]</scope>
    <source>
        <strain evidence="9 10">DSM 10065</strain>
    </source>
</reference>
<dbReference type="GO" id="GO:0046872">
    <property type="term" value="F:metal ion binding"/>
    <property type="evidence" value="ECO:0007669"/>
    <property type="project" value="UniProtKB-KW"/>
</dbReference>
<evidence type="ECO:0000256" key="2">
    <source>
        <dbReference type="ARBA" id="ARBA00022487"/>
    </source>
</evidence>
<comment type="similarity">
    <text evidence="1">Belongs to the tannase family.</text>
</comment>
<evidence type="ECO:0000256" key="5">
    <source>
        <dbReference type="ARBA" id="ARBA00022801"/>
    </source>
</evidence>
<dbReference type="GO" id="GO:0052689">
    <property type="term" value="F:carboxylic ester hydrolase activity"/>
    <property type="evidence" value="ECO:0007669"/>
    <property type="project" value="UniProtKB-KW"/>
</dbReference>
<dbReference type="InterPro" id="IPR011118">
    <property type="entry name" value="Tannase/feruloyl_esterase"/>
</dbReference>
<evidence type="ECO:0000313" key="9">
    <source>
        <dbReference type="EMBL" id="PVY61383.1"/>
    </source>
</evidence>
<keyword evidence="3" id="KW-0479">Metal-binding</keyword>
<dbReference type="Proteomes" id="UP000246145">
    <property type="component" value="Unassembled WGS sequence"/>
</dbReference>
<dbReference type="AlphaFoldDB" id="A0A2U1CK61"/>
<evidence type="ECO:0000256" key="6">
    <source>
        <dbReference type="ARBA" id="ARBA00022837"/>
    </source>
</evidence>
<organism evidence="9 10">
    <name type="scientific">Pusillimonas noertemannii</name>
    <dbReference type="NCBI Taxonomy" id="305977"/>
    <lineage>
        <taxon>Bacteria</taxon>
        <taxon>Pseudomonadati</taxon>
        <taxon>Pseudomonadota</taxon>
        <taxon>Betaproteobacteria</taxon>
        <taxon>Burkholderiales</taxon>
        <taxon>Alcaligenaceae</taxon>
        <taxon>Pusillimonas</taxon>
    </lineage>
</organism>
<dbReference type="RefSeq" id="WP_243410927.1">
    <property type="nucleotide sequence ID" value="NZ_JACCEX010000004.1"/>
</dbReference>
<evidence type="ECO:0000256" key="4">
    <source>
        <dbReference type="ARBA" id="ARBA00022729"/>
    </source>
</evidence>
<protein>
    <submittedName>
        <fullName evidence="9">Feruloyl esterase</fullName>
    </submittedName>
</protein>
<dbReference type="EMBL" id="QEKO01000004">
    <property type="protein sequence ID" value="PVY61383.1"/>
    <property type="molecule type" value="Genomic_DNA"/>
</dbReference>
<dbReference type="PROSITE" id="PS51257">
    <property type="entry name" value="PROKAR_LIPOPROTEIN"/>
    <property type="match status" value="1"/>
</dbReference>
<keyword evidence="6" id="KW-0106">Calcium</keyword>
<feature type="signal peptide" evidence="8">
    <location>
        <begin position="1"/>
        <end position="19"/>
    </location>
</feature>
<comment type="caution">
    <text evidence="9">The sequence shown here is derived from an EMBL/GenBank/DDBJ whole genome shotgun (WGS) entry which is preliminary data.</text>
</comment>
<gene>
    <name evidence="9" type="ORF">C7440_2934</name>
</gene>
<keyword evidence="10" id="KW-1185">Reference proteome</keyword>
<evidence type="ECO:0000256" key="1">
    <source>
        <dbReference type="ARBA" id="ARBA00006249"/>
    </source>
</evidence>
<evidence type="ECO:0000256" key="3">
    <source>
        <dbReference type="ARBA" id="ARBA00022723"/>
    </source>
</evidence>